<proteinExistence type="predicted"/>
<evidence type="ECO:0008006" key="4">
    <source>
        <dbReference type="Google" id="ProtNLM"/>
    </source>
</evidence>
<organism evidence="2 3">
    <name type="scientific">Niabella pedocola</name>
    <dbReference type="NCBI Taxonomy" id="1752077"/>
    <lineage>
        <taxon>Bacteria</taxon>
        <taxon>Pseudomonadati</taxon>
        <taxon>Bacteroidota</taxon>
        <taxon>Chitinophagia</taxon>
        <taxon>Chitinophagales</taxon>
        <taxon>Chitinophagaceae</taxon>
        <taxon>Niabella</taxon>
    </lineage>
</organism>
<keyword evidence="1" id="KW-0732">Signal</keyword>
<gene>
    <name evidence="2" type="ORF">LQ567_18110</name>
</gene>
<accession>A0ABS8PUE7</accession>
<evidence type="ECO:0000313" key="3">
    <source>
        <dbReference type="Proteomes" id="UP001199816"/>
    </source>
</evidence>
<dbReference type="EMBL" id="JAJNEC010000005">
    <property type="protein sequence ID" value="MCD2424702.1"/>
    <property type="molecule type" value="Genomic_DNA"/>
</dbReference>
<dbReference type="RefSeq" id="WP_231006913.1">
    <property type="nucleotide sequence ID" value="NZ_JAJNEC010000005.1"/>
</dbReference>
<dbReference type="Proteomes" id="UP001199816">
    <property type="component" value="Unassembled WGS sequence"/>
</dbReference>
<reference evidence="2 3" key="1">
    <citation type="submission" date="2021-11" db="EMBL/GenBank/DDBJ databases">
        <title>Genomic of Niabella pedocola.</title>
        <authorList>
            <person name="Wu T."/>
        </authorList>
    </citation>
    <scope>NUCLEOTIDE SEQUENCE [LARGE SCALE GENOMIC DNA]</scope>
    <source>
        <strain evidence="2 3">JCM 31011</strain>
    </source>
</reference>
<protein>
    <recommendedName>
        <fullName evidence="4">SH3b domain-containing protein</fullName>
    </recommendedName>
</protein>
<feature type="chain" id="PRO_5046035640" description="SH3b domain-containing protein" evidence="1">
    <location>
        <begin position="19"/>
        <end position="291"/>
    </location>
</feature>
<evidence type="ECO:0000256" key="1">
    <source>
        <dbReference type="SAM" id="SignalP"/>
    </source>
</evidence>
<feature type="signal peptide" evidence="1">
    <location>
        <begin position="1"/>
        <end position="18"/>
    </location>
</feature>
<sequence>MKFLFLTYCFLMPAMVSAQTARYYNWSGFPLEIYETPSVKAKTLEKIPVGQAVKIIPGSNDPAYTIYLSYYGDTTSPKKEVADEINNAGSFYPLKTSWVKVAGKQATGYTLQGFLSRIPYKRLRKDNEADNYVEIPVAAALRTFFGKPVFYRKQELEKETKEEIHFVEQYRFAGGVTYNALQQYVEKDGPGGEEHRIFLPNASLHEAVLFLLEITNASAFRSEGKKTVNKIKSRYDFFSWWYQPNQYDEKGNNVKDKNRVDFEYYAEGGSSSASFVKKNGGIEIIYAYGGC</sequence>
<keyword evidence="3" id="KW-1185">Reference proteome</keyword>
<comment type="caution">
    <text evidence="2">The sequence shown here is derived from an EMBL/GenBank/DDBJ whole genome shotgun (WGS) entry which is preliminary data.</text>
</comment>
<name>A0ABS8PUE7_9BACT</name>
<evidence type="ECO:0000313" key="2">
    <source>
        <dbReference type="EMBL" id="MCD2424702.1"/>
    </source>
</evidence>